<dbReference type="Proteomes" id="UP000434052">
    <property type="component" value="Unassembled WGS sequence"/>
</dbReference>
<dbReference type="RefSeq" id="WP_144234050.1">
    <property type="nucleotide sequence ID" value="NZ_QMIF01000002.1"/>
</dbReference>
<dbReference type="GO" id="GO:0005737">
    <property type="term" value="C:cytoplasm"/>
    <property type="evidence" value="ECO:0007669"/>
    <property type="project" value="TreeGrafter"/>
</dbReference>
<organism evidence="3 4">
    <name type="scientific">Oceanidesulfovibrio marinus</name>
    <dbReference type="NCBI Taxonomy" id="370038"/>
    <lineage>
        <taxon>Bacteria</taxon>
        <taxon>Pseudomonadati</taxon>
        <taxon>Thermodesulfobacteriota</taxon>
        <taxon>Desulfovibrionia</taxon>
        <taxon>Desulfovibrionales</taxon>
        <taxon>Desulfovibrionaceae</taxon>
        <taxon>Oceanidesulfovibrio</taxon>
    </lineage>
</organism>
<dbReference type="PANTHER" id="PTHR42850">
    <property type="entry name" value="METALLOPHOSPHOESTERASE"/>
    <property type="match status" value="1"/>
</dbReference>
<dbReference type="GO" id="GO:0016791">
    <property type="term" value="F:phosphatase activity"/>
    <property type="evidence" value="ECO:0007669"/>
    <property type="project" value="TreeGrafter"/>
</dbReference>
<dbReference type="CDD" id="cd00838">
    <property type="entry name" value="MPP_superfamily"/>
    <property type="match status" value="1"/>
</dbReference>
<evidence type="ECO:0000256" key="1">
    <source>
        <dbReference type="ARBA" id="ARBA00008950"/>
    </source>
</evidence>
<dbReference type="PANTHER" id="PTHR42850:SF2">
    <property type="entry name" value="BLL5683 PROTEIN"/>
    <property type="match status" value="1"/>
</dbReference>
<feature type="domain" description="Calcineurin-like phosphoesterase" evidence="2">
    <location>
        <begin position="1"/>
        <end position="205"/>
    </location>
</feature>
<protein>
    <submittedName>
        <fullName evidence="3">Metallophosphoesterase</fullName>
    </submittedName>
</protein>
<sequence>MLIAVLSDIHANLMAFQAVLEDIDAHDVRAIYSLGDNVGYGPEPDKVIKLLQQRAIPSVLGNHELGLLNADQRSWFNSHARQALARTRELLSEESMRHISHMPLAMVKYGCRMVHGFPPESALTYLFVMEDTDLAASFRRMREHICFVGHTHELALVSWDGRTVEHSELEEHTRFAPTRRYIANIGSVGQPRDGDNRAKYVLYDTVRREMTLRKVAYDIKTTAESIVEKGLPRQYADRLW</sequence>
<dbReference type="SUPFAM" id="SSF56300">
    <property type="entry name" value="Metallo-dependent phosphatases"/>
    <property type="match status" value="1"/>
</dbReference>
<comment type="caution">
    <text evidence="3">The sequence shown here is derived from an EMBL/GenBank/DDBJ whole genome shotgun (WGS) entry which is preliminary data.</text>
</comment>
<dbReference type="InterPro" id="IPR050126">
    <property type="entry name" value="Ap4A_hydrolase"/>
</dbReference>
<name>A0A6P1ZJ49_9BACT</name>
<accession>A0A6P1ZJ49</accession>
<evidence type="ECO:0000313" key="3">
    <source>
        <dbReference type="EMBL" id="TVM35721.1"/>
    </source>
</evidence>
<gene>
    <name evidence="3" type="ORF">DQK91_03395</name>
</gene>
<dbReference type="InterPro" id="IPR024654">
    <property type="entry name" value="Calcineurin-like_PHP_lpxH"/>
</dbReference>
<evidence type="ECO:0000259" key="2">
    <source>
        <dbReference type="Pfam" id="PF12850"/>
    </source>
</evidence>
<dbReference type="AlphaFoldDB" id="A0A6P1ZJ49"/>
<dbReference type="Gene3D" id="3.60.21.10">
    <property type="match status" value="1"/>
</dbReference>
<proteinExistence type="inferred from homology"/>
<dbReference type="OrthoDB" id="9813918at2"/>
<evidence type="ECO:0000313" key="4">
    <source>
        <dbReference type="Proteomes" id="UP000434052"/>
    </source>
</evidence>
<dbReference type="EMBL" id="QMIF01000002">
    <property type="protein sequence ID" value="TVM35721.1"/>
    <property type="molecule type" value="Genomic_DNA"/>
</dbReference>
<comment type="similarity">
    <text evidence="1">Belongs to the metallophosphoesterase superfamily. YfcE family.</text>
</comment>
<dbReference type="PIRSF" id="PIRSF000883">
    <property type="entry name" value="Pesterase_MJ0912"/>
    <property type="match status" value="1"/>
</dbReference>
<dbReference type="Pfam" id="PF12850">
    <property type="entry name" value="Metallophos_2"/>
    <property type="match status" value="1"/>
</dbReference>
<reference evidence="3 4" key="1">
    <citation type="submission" date="2018-06" db="EMBL/GenBank/DDBJ databases">
        <title>Complete genome of Desulfovibrio marinus P48SEP.</title>
        <authorList>
            <person name="Crispim J.S."/>
            <person name="Vidigal P.M.P."/>
            <person name="Silva L.C.F."/>
            <person name="Araujo L.C."/>
            <person name="Laguardia C.N."/>
            <person name="Dias R.S."/>
            <person name="Sousa M.P."/>
            <person name="Paula S.O."/>
            <person name="Silva C."/>
        </authorList>
    </citation>
    <scope>NUCLEOTIDE SEQUENCE [LARGE SCALE GENOMIC DNA]</scope>
    <source>
        <strain evidence="3 4">P48SEP</strain>
    </source>
</reference>
<dbReference type="InterPro" id="IPR029052">
    <property type="entry name" value="Metallo-depent_PP-like"/>
</dbReference>
<dbReference type="InterPro" id="IPR011152">
    <property type="entry name" value="Pesterase_MJ0912"/>
</dbReference>